<proteinExistence type="predicted"/>
<evidence type="ECO:0000313" key="2">
    <source>
        <dbReference type="Proteomes" id="UP000308600"/>
    </source>
</evidence>
<dbReference type="EMBL" id="ML208745">
    <property type="protein sequence ID" value="TFK60667.1"/>
    <property type="molecule type" value="Genomic_DNA"/>
</dbReference>
<dbReference type="Proteomes" id="UP000308600">
    <property type="component" value="Unassembled WGS sequence"/>
</dbReference>
<accession>A0ACD3A760</accession>
<name>A0ACD3A760_9AGAR</name>
<gene>
    <name evidence="1" type="ORF">BDN72DRAFT_805509</name>
</gene>
<evidence type="ECO:0000313" key="1">
    <source>
        <dbReference type="EMBL" id="TFK60667.1"/>
    </source>
</evidence>
<organism evidence="1 2">
    <name type="scientific">Pluteus cervinus</name>
    <dbReference type="NCBI Taxonomy" id="181527"/>
    <lineage>
        <taxon>Eukaryota</taxon>
        <taxon>Fungi</taxon>
        <taxon>Dikarya</taxon>
        <taxon>Basidiomycota</taxon>
        <taxon>Agaricomycotina</taxon>
        <taxon>Agaricomycetes</taxon>
        <taxon>Agaricomycetidae</taxon>
        <taxon>Agaricales</taxon>
        <taxon>Pluteineae</taxon>
        <taxon>Pluteaceae</taxon>
        <taxon>Pluteus</taxon>
    </lineage>
</organism>
<protein>
    <submittedName>
        <fullName evidence="1">Uncharacterized protein</fullName>
    </submittedName>
</protein>
<reference evidence="1 2" key="1">
    <citation type="journal article" date="2019" name="Nat. Ecol. Evol.">
        <title>Megaphylogeny resolves global patterns of mushroom evolution.</title>
        <authorList>
            <person name="Varga T."/>
            <person name="Krizsan K."/>
            <person name="Foldi C."/>
            <person name="Dima B."/>
            <person name="Sanchez-Garcia M."/>
            <person name="Sanchez-Ramirez S."/>
            <person name="Szollosi G.J."/>
            <person name="Szarkandi J.G."/>
            <person name="Papp V."/>
            <person name="Albert L."/>
            <person name="Andreopoulos W."/>
            <person name="Angelini C."/>
            <person name="Antonin V."/>
            <person name="Barry K.W."/>
            <person name="Bougher N.L."/>
            <person name="Buchanan P."/>
            <person name="Buyck B."/>
            <person name="Bense V."/>
            <person name="Catcheside P."/>
            <person name="Chovatia M."/>
            <person name="Cooper J."/>
            <person name="Damon W."/>
            <person name="Desjardin D."/>
            <person name="Finy P."/>
            <person name="Geml J."/>
            <person name="Haridas S."/>
            <person name="Hughes K."/>
            <person name="Justo A."/>
            <person name="Karasinski D."/>
            <person name="Kautmanova I."/>
            <person name="Kiss B."/>
            <person name="Kocsube S."/>
            <person name="Kotiranta H."/>
            <person name="LaButti K.M."/>
            <person name="Lechner B.E."/>
            <person name="Liimatainen K."/>
            <person name="Lipzen A."/>
            <person name="Lukacs Z."/>
            <person name="Mihaltcheva S."/>
            <person name="Morgado L.N."/>
            <person name="Niskanen T."/>
            <person name="Noordeloos M.E."/>
            <person name="Ohm R.A."/>
            <person name="Ortiz-Santana B."/>
            <person name="Ovrebo C."/>
            <person name="Racz N."/>
            <person name="Riley R."/>
            <person name="Savchenko A."/>
            <person name="Shiryaev A."/>
            <person name="Soop K."/>
            <person name="Spirin V."/>
            <person name="Szebenyi C."/>
            <person name="Tomsovsky M."/>
            <person name="Tulloss R.E."/>
            <person name="Uehling J."/>
            <person name="Grigoriev I.V."/>
            <person name="Vagvolgyi C."/>
            <person name="Papp T."/>
            <person name="Martin F.M."/>
            <person name="Miettinen O."/>
            <person name="Hibbett D.S."/>
            <person name="Nagy L.G."/>
        </authorList>
    </citation>
    <scope>NUCLEOTIDE SEQUENCE [LARGE SCALE GENOMIC DNA]</scope>
    <source>
        <strain evidence="1 2">NL-1719</strain>
    </source>
</reference>
<sequence>MTTPAEKHSVQHHSHLERRPRLPAIPDLRFERSYLRSIQPFLSYKSSEPSEHPIISHHRVETSESHDFEEVTHEKTNEGRLAVVNVVESKGQVGAGAITVAPTWGDIDSVKWGSLLWITTRDQFISPFLQGAIWALASYYITPFSAQAGSRVGAFVKSRLPTKDGLGVQKLRDWVKGLGITTSHTHSGMR</sequence>
<keyword evidence="2" id="KW-1185">Reference proteome</keyword>